<name>A0A1U9VMU0_9RALS</name>
<evidence type="ECO:0000313" key="3">
    <source>
        <dbReference type="Proteomes" id="UP000189628"/>
    </source>
</evidence>
<feature type="chain" id="PRO_5010746671" evidence="1">
    <location>
        <begin position="30"/>
        <end position="127"/>
    </location>
</feature>
<proteinExistence type="predicted"/>
<dbReference type="EMBL" id="CP019912">
    <property type="protein sequence ID" value="AQW32002.1"/>
    <property type="molecule type" value="Genomic_DNA"/>
</dbReference>
<evidence type="ECO:0000313" key="2">
    <source>
        <dbReference type="EMBL" id="AQW32002.1"/>
    </source>
</evidence>
<dbReference type="AlphaFoldDB" id="A0A1U9VMU0"/>
<keyword evidence="1" id="KW-0732">Signal</keyword>
<accession>A0A1U9VMU0</accession>
<dbReference type="Gene3D" id="1.10.760.10">
    <property type="entry name" value="Cytochrome c-like domain"/>
    <property type="match status" value="1"/>
</dbReference>
<dbReference type="RefSeq" id="WP_013213174.1">
    <property type="nucleotide sequence ID" value="NZ_CP019912.1"/>
</dbReference>
<evidence type="ECO:0000256" key="1">
    <source>
        <dbReference type="SAM" id="SignalP"/>
    </source>
</evidence>
<sequence>MSDRKTPLGGIVRAALACAAAWAAAPAWALDVTLPPETAQYRPSELPGYRLVLQHCMICHAAQYVQMQPPTLPRSYWEATVKKMKVPFGAPFPEEDMPAMVDYLVKTYGAERSGATAPAQGARPTAP</sequence>
<dbReference type="Proteomes" id="UP000189628">
    <property type="component" value="Plasmid unnamed"/>
</dbReference>
<feature type="signal peptide" evidence="1">
    <location>
        <begin position="1"/>
        <end position="29"/>
    </location>
</feature>
<dbReference type="GO" id="GO:0020037">
    <property type="term" value="F:heme binding"/>
    <property type="evidence" value="ECO:0007669"/>
    <property type="project" value="InterPro"/>
</dbReference>
<dbReference type="InterPro" id="IPR036909">
    <property type="entry name" value="Cyt_c-like_dom_sf"/>
</dbReference>
<organism evidence="2 3">
    <name type="scientific">blood disease bacterium A2-HR MARDI</name>
    <dbReference type="NCBI Taxonomy" id="1944648"/>
    <lineage>
        <taxon>Bacteria</taxon>
        <taxon>Pseudomonadati</taxon>
        <taxon>Pseudomonadota</taxon>
        <taxon>Betaproteobacteria</taxon>
        <taxon>Burkholderiales</taxon>
        <taxon>Burkholderiaceae</taxon>
        <taxon>Ralstonia</taxon>
        <taxon>Ralstonia solanacearum species complex</taxon>
    </lineage>
</organism>
<geneLocation type="plasmid" evidence="2">
    <name>unnamed</name>
</geneLocation>
<dbReference type="SUPFAM" id="SSF46626">
    <property type="entry name" value="Cytochrome c"/>
    <property type="match status" value="1"/>
</dbReference>
<protein>
    <submittedName>
        <fullName evidence="2">Sulfite:cytochrome C oxidoreductase subunit B</fullName>
    </submittedName>
</protein>
<dbReference type="GeneID" id="97321934"/>
<reference evidence="2 3" key="1">
    <citation type="submission" date="2017-02" db="EMBL/GenBank/DDBJ databases">
        <title>Blood Disease Bacterium A2-HR MARDI.</title>
        <authorList>
            <person name="Badrun R."/>
            <person name="Abu Bakar N."/>
            <person name="Laboh R."/>
        </authorList>
    </citation>
    <scope>NUCLEOTIDE SEQUENCE [LARGE SCALE GENOMIC DNA]</scope>
    <source>
        <strain evidence="2 3">A2-HR MARDI</strain>
        <plasmid evidence="3">Plasmid</plasmid>
    </source>
</reference>
<keyword evidence="2" id="KW-0614">Plasmid</keyword>
<gene>
    <name evidence="2" type="ORF">B0B51_19060</name>
</gene>
<dbReference type="GO" id="GO:0009055">
    <property type="term" value="F:electron transfer activity"/>
    <property type="evidence" value="ECO:0007669"/>
    <property type="project" value="InterPro"/>
</dbReference>